<keyword evidence="7" id="KW-0969">Cilium</keyword>
<proteinExistence type="inferred from homology"/>
<evidence type="ECO:0000313" key="8">
    <source>
        <dbReference type="Proteomes" id="UP000198405"/>
    </source>
</evidence>
<dbReference type="AlphaFoldDB" id="A0A238YZ95"/>
<keyword evidence="7" id="KW-0966">Cell projection</keyword>
<comment type="subcellular location">
    <subcellularLocation>
        <location evidence="1 6">Bacterial flagellum basal body</location>
    </subcellularLocation>
</comment>
<dbReference type="GO" id="GO:0030694">
    <property type="term" value="C:bacterial-type flagellum basal body, rod"/>
    <property type="evidence" value="ECO:0007669"/>
    <property type="project" value="InterPro"/>
</dbReference>
<dbReference type="EMBL" id="FZOB01000005">
    <property type="protein sequence ID" value="SNR76400.1"/>
    <property type="molecule type" value="Genomic_DNA"/>
</dbReference>
<evidence type="ECO:0000256" key="5">
    <source>
        <dbReference type="ARBA" id="ARBA00024934"/>
    </source>
</evidence>
<dbReference type="NCBIfam" id="TIGR01396">
    <property type="entry name" value="FlgB"/>
    <property type="match status" value="1"/>
</dbReference>
<gene>
    <name evidence="7" type="ORF">SAMN06265340_105126</name>
</gene>
<reference evidence="8" key="1">
    <citation type="submission" date="2017-06" db="EMBL/GenBank/DDBJ databases">
        <authorList>
            <person name="Varghese N."/>
            <person name="Submissions S."/>
        </authorList>
    </citation>
    <scope>NUCLEOTIDE SEQUENCE [LARGE SCALE GENOMIC DNA]</scope>
    <source>
        <strain evidence="8">DSM 15668</strain>
    </source>
</reference>
<dbReference type="PIRSF" id="PIRSF002889">
    <property type="entry name" value="Rod_FlgB"/>
    <property type="match status" value="1"/>
</dbReference>
<evidence type="ECO:0000256" key="2">
    <source>
        <dbReference type="ARBA" id="ARBA00009677"/>
    </source>
</evidence>
<keyword evidence="8" id="KW-1185">Reference proteome</keyword>
<keyword evidence="7" id="KW-0282">Flagellum</keyword>
<evidence type="ECO:0000256" key="6">
    <source>
        <dbReference type="PIRNR" id="PIRNR002889"/>
    </source>
</evidence>
<evidence type="ECO:0000256" key="4">
    <source>
        <dbReference type="ARBA" id="ARBA00023143"/>
    </source>
</evidence>
<evidence type="ECO:0000256" key="1">
    <source>
        <dbReference type="ARBA" id="ARBA00004117"/>
    </source>
</evidence>
<organism evidence="7 8">
    <name type="scientific">Desulfurobacterium atlanticum</name>
    <dbReference type="NCBI Taxonomy" id="240169"/>
    <lineage>
        <taxon>Bacteria</taxon>
        <taxon>Pseudomonadati</taxon>
        <taxon>Aquificota</taxon>
        <taxon>Aquificia</taxon>
        <taxon>Desulfurobacteriales</taxon>
        <taxon>Desulfurobacteriaceae</taxon>
        <taxon>Desulfurobacterium</taxon>
    </lineage>
</organism>
<dbReference type="GO" id="GO:0071973">
    <property type="term" value="P:bacterial-type flagellum-dependent cell motility"/>
    <property type="evidence" value="ECO:0007669"/>
    <property type="project" value="InterPro"/>
</dbReference>
<accession>A0A238YZ95</accession>
<comment type="function">
    <text evidence="5 6">Structural component of flagellum, the bacterial motility apparatus. Part of the rod structure of flagellar basal body.</text>
</comment>
<dbReference type="RefSeq" id="WP_089323012.1">
    <property type="nucleotide sequence ID" value="NZ_FZOB01000005.1"/>
</dbReference>
<comment type="subunit">
    <text evidence="6">The basal body constitutes a major portion of the flagellar organelle and consists of a number of rings mounted on a central rod.</text>
</comment>
<dbReference type="OrthoDB" id="9792068at2"/>
<keyword evidence="4 6" id="KW-0975">Bacterial flagellum</keyword>
<sequence length="123" mass="14326">MWKKLDSISEMASFYLERSKVIQGNIANADTPNYVPKDLVFEKHLTEQTLKLKKTDQKHIDPFPEEEKKFKIEELNKYSGYDKNKVNVDEELGKLAESAIMYRTLVQALKKELTKMKVSITGR</sequence>
<comment type="similarity">
    <text evidence="2 6">Belongs to the flagella basal body rod proteins family.</text>
</comment>
<name>A0A238YZ95_9BACT</name>
<dbReference type="InterPro" id="IPR006300">
    <property type="entry name" value="FlgB"/>
</dbReference>
<protein>
    <recommendedName>
        <fullName evidence="3 6">Flagellar basal body rod protein FlgB</fullName>
    </recommendedName>
</protein>
<evidence type="ECO:0000256" key="3">
    <source>
        <dbReference type="ARBA" id="ARBA00014376"/>
    </source>
</evidence>
<dbReference type="Proteomes" id="UP000198405">
    <property type="component" value="Unassembled WGS sequence"/>
</dbReference>
<evidence type="ECO:0000313" key="7">
    <source>
        <dbReference type="EMBL" id="SNR76400.1"/>
    </source>
</evidence>